<organism evidence="1 2">
    <name type="scientific">Streptomyces citrinus</name>
    <dbReference type="NCBI Taxonomy" id="3118173"/>
    <lineage>
        <taxon>Bacteria</taxon>
        <taxon>Bacillati</taxon>
        <taxon>Actinomycetota</taxon>
        <taxon>Actinomycetes</taxon>
        <taxon>Kitasatosporales</taxon>
        <taxon>Streptomycetaceae</taxon>
        <taxon>Streptomyces</taxon>
    </lineage>
</organism>
<name>A0ACD5ALD2_9ACTN</name>
<proteinExistence type="predicted"/>
<gene>
    <name evidence="1" type="ORF">V2W30_35190</name>
</gene>
<evidence type="ECO:0000313" key="2">
    <source>
        <dbReference type="Proteomes" id="UP001432251"/>
    </source>
</evidence>
<accession>A0ACD5ALD2</accession>
<sequence>MTVFILVPSVFTGGAVWDETAGRLAAAGAKVHVVDPLSGDRADLETHIGQVVGEIDAAGSAADRDVVLVGHGYGAYPVLGAADRRAERVARIVYVDSALPNDGAPALAVVPDQELRARLGAQGPDGGELPVPASPQEWQRWGSTAGVPDSTWEKLTALGSPQPLGTLVEPLRLTGAAAEIPTSGVLCAENGSTLAMVRLVVGLGDPALQVLTRPGVTFFELPTGHWPMLSCPAELADILLRAAAGEGERLAVPQTDAPAELPGYQRPFLLDLPDIPRERHGNIDLYLPRATETAETSGAPDGPLPAIVFVHGGPVPEGLIPTPRDWETLKGYGRYAASRGVIGVTVDHRLYGLTDYPRAAADVAEAVERVREDPRVDADRIALWFLSGGGLLTAEWIGARPPWLRCLAAGYPIMAPMPNWGLPSGRFRPVEAVARAGADAPPFVLLRAGLEAPAIAATVADFVTAAESAGAPVEIIDVPHARHAFEGLDHIDETRDAVRSAMARVIGRLGTPSH</sequence>
<reference evidence="1" key="1">
    <citation type="journal article" date="2025" name="Int. J. Syst. Evol. Microbiol.">
        <title>Streptomyces citrinus sp. nov., with yellow diffusible pigment.</title>
        <authorList>
            <person name="He Y."/>
            <person name="Yang E."/>
            <person name="Xu J."/>
            <person name="Sun Y."/>
            <person name="Sun L."/>
        </authorList>
    </citation>
    <scope>NUCLEOTIDE SEQUENCE</scope>
    <source>
        <strain evidence="1">Q6</strain>
    </source>
</reference>
<keyword evidence="2" id="KW-1185">Reference proteome</keyword>
<evidence type="ECO:0000313" key="1">
    <source>
        <dbReference type="EMBL" id="WWQ68061.1"/>
    </source>
</evidence>
<keyword evidence="1" id="KW-0378">Hydrolase</keyword>
<protein>
    <submittedName>
        <fullName evidence="1">Alpha/beta fold hydrolase</fullName>
    </submittedName>
</protein>
<dbReference type="Proteomes" id="UP001432251">
    <property type="component" value="Chromosome"/>
</dbReference>
<dbReference type="EMBL" id="CP146022">
    <property type="protein sequence ID" value="WWQ68061.1"/>
    <property type="molecule type" value="Genomic_DNA"/>
</dbReference>